<name>A0AAN8F245_9EURO</name>
<keyword evidence="4" id="KW-1185">Reference proteome</keyword>
<evidence type="ECO:0000313" key="3">
    <source>
        <dbReference type="EMBL" id="KAK5958606.1"/>
    </source>
</evidence>
<evidence type="ECO:0000313" key="4">
    <source>
        <dbReference type="Proteomes" id="UP001316803"/>
    </source>
</evidence>
<reference evidence="3 4" key="1">
    <citation type="submission" date="2022-12" db="EMBL/GenBank/DDBJ databases">
        <title>Genomic features and morphological characterization of a novel Knufia sp. strain isolated from spacecraft assembly facility.</title>
        <authorList>
            <person name="Teixeira M."/>
            <person name="Chander A.M."/>
            <person name="Stajich J.E."/>
            <person name="Venkateswaran K."/>
        </authorList>
    </citation>
    <scope>NUCLEOTIDE SEQUENCE [LARGE SCALE GENOMIC DNA]</scope>
    <source>
        <strain evidence="3 4">FJI-L2-BK-P2</strain>
    </source>
</reference>
<dbReference type="EMBL" id="JAKLMC020000001">
    <property type="protein sequence ID" value="KAK5958606.1"/>
    <property type="molecule type" value="Genomic_DNA"/>
</dbReference>
<keyword evidence="1" id="KW-0175">Coiled coil</keyword>
<gene>
    <name evidence="3" type="ORF">OHC33_000449</name>
</gene>
<sequence>MQPAEEDELVRLKSEYAQALARNHEAKAQLKHAFEHSRAQDVSKPASQVSLKREHLTTHLDSLRLQRQYGNLQTLAHYVDKAEGIAKDEKLYEPLNVSLNEGRFGLDRTDESIAAGDIANAQQQVDALLNSAKTLTTNLELALVRARQQLKREQKLFDDAKAQSDKTSNGGNIESKLRALEVTRDELQTWIGDSLAACEQEVEVPNLELLTIPDDNGSSYSQGDAEAEVEDQYDRYIQARKRLFSAVSALRAPLPTVASENLGASKTRPTDTTTNADDQDAASQRPSHPRLKSNASVSKMGERPTTTSLAEMQSTHLPDYYHEKLLSTYTTHLKDQTLAQDAKLLQVLGLLSHESHLLPAHPLPSLEHGPGEAVDKTSQQQVDIDRLLRAWAFASDAAGEMLESNVQSQFEDARGSLEKARLSMEEMCIMEDMKKEVFRTT</sequence>
<protein>
    <submittedName>
        <fullName evidence="3">Uncharacterized protein</fullName>
    </submittedName>
</protein>
<feature type="coiled-coil region" evidence="1">
    <location>
        <begin position="118"/>
        <end position="163"/>
    </location>
</feature>
<accession>A0AAN8F245</accession>
<proteinExistence type="predicted"/>
<evidence type="ECO:0000256" key="2">
    <source>
        <dbReference type="SAM" id="MobiDB-lite"/>
    </source>
</evidence>
<dbReference type="AlphaFoldDB" id="A0AAN8F245"/>
<feature type="region of interest" description="Disordered" evidence="2">
    <location>
        <begin position="258"/>
        <end position="306"/>
    </location>
</feature>
<evidence type="ECO:0000256" key="1">
    <source>
        <dbReference type="SAM" id="Coils"/>
    </source>
</evidence>
<comment type="caution">
    <text evidence="3">The sequence shown here is derived from an EMBL/GenBank/DDBJ whole genome shotgun (WGS) entry which is preliminary data.</text>
</comment>
<dbReference type="Proteomes" id="UP001316803">
    <property type="component" value="Unassembled WGS sequence"/>
</dbReference>
<organism evidence="3 4">
    <name type="scientific">Knufia fluminis</name>
    <dbReference type="NCBI Taxonomy" id="191047"/>
    <lineage>
        <taxon>Eukaryota</taxon>
        <taxon>Fungi</taxon>
        <taxon>Dikarya</taxon>
        <taxon>Ascomycota</taxon>
        <taxon>Pezizomycotina</taxon>
        <taxon>Eurotiomycetes</taxon>
        <taxon>Chaetothyriomycetidae</taxon>
        <taxon>Chaetothyriales</taxon>
        <taxon>Trichomeriaceae</taxon>
        <taxon>Knufia</taxon>
    </lineage>
</organism>